<accession>A0ACC0M1E6</accession>
<dbReference type="Proteomes" id="UP001062846">
    <property type="component" value="Chromosome 10"/>
</dbReference>
<reference evidence="1" key="1">
    <citation type="submission" date="2022-02" db="EMBL/GenBank/DDBJ databases">
        <title>Plant Genome Project.</title>
        <authorList>
            <person name="Zhang R.-G."/>
        </authorList>
    </citation>
    <scope>NUCLEOTIDE SEQUENCE</scope>
    <source>
        <strain evidence="1">AT1</strain>
    </source>
</reference>
<gene>
    <name evidence="1" type="ORF">RHMOL_Rhmol10G0130600</name>
</gene>
<evidence type="ECO:0000313" key="2">
    <source>
        <dbReference type="Proteomes" id="UP001062846"/>
    </source>
</evidence>
<evidence type="ECO:0000313" key="1">
    <source>
        <dbReference type="EMBL" id="KAI8534873.1"/>
    </source>
</evidence>
<name>A0ACC0M1E6_RHOML</name>
<proteinExistence type="predicted"/>
<comment type="caution">
    <text evidence="1">The sequence shown here is derived from an EMBL/GenBank/DDBJ whole genome shotgun (WGS) entry which is preliminary data.</text>
</comment>
<organism evidence="1 2">
    <name type="scientific">Rhododendron molle</name>
    <name type="common">Chinese azalea</name>
    <name type="synonym">Azalea mollis</name>
    <dbReference type="NCBI Taxonomy" id="49168"/>
    <lineage>
        <taxon>Eukaryota</taxon>
        <taxon>Viridiplantae</taxon>
        <taxon>Streptophyta</taxon>
        <taxon>Embryophyta</taxon>
        <taxon>Tracheophyta</taxon>
        <taxon>Spermatophyta</taxon>
        <taxon>Magnoliopsida</taxon>
        <taxon>eudicotyledons</taxon>
        <taxon>Gunneridae</taxon>
        <taxon>Pentapetalae</taxon>
        <taxon>asterids</taxon>
        <taxon>Ericales</taxon>
        <taxon>Ericaceae</taxon>
        <taxon>Ericoideae</taxon>
        <taxon>Rhodoreae</taxon>
        <taxon>Rhododendron</taxon>
    </lineage>
</organism>
<sequence>MDIIFTLEHISSPAYRFGFSSALDTRIPDFALLPYARLPNGFIPVSLREQVTLGLSQTILLCFEKAVYRRPDEIPRQFGLEKEESVSASSTHMPNSSALASENSAQTRPSEDTVASQNVRSGAVVALSSCDCGGTKGL</sequence>
<keyword evidence="2" id="KW-1185">Reference proteome</keyword>
<protein>
    <submittedName>
        <fullName evidence="1">Uncharacterized protein</fullName>
    </submittedName>
</protein>
<dbReference type="EMBL" id="CM046397">
    <property type="protein sequence ID" value="KAI8534873.1"/>
    <property type="molecule type" value="Genomic_DNA"/>
</dbReference>